<evidence type="ECO:0000256" key="1">
    <source>
        <dbReference type="SAM" id="MobiDB-lite"/>
    </source>
</evidence>
<dbReference type="Proteomes" id="UP000574067">
    <property type="component" value="Unassembled WGS sequence"/>
</dbReference>
<keyword evidence="3" id="KW-1185">Reference proteome</keyword>
<name>A0A848F1Y6_9BURK</name>
<reference evidence="2 3" key="1">
    <citation type="submission" date="2020-04" db="EMBL/GenBank/DDBJ databases">
        <title>Azohydromonas sp. isolated from soil.</title>
        <authorList>
            <person name="Dahal R.H."/>
        </authorList>
    </citation>
    <scope>NUCLEOTIDE SEQUENCE [LARGE SCALE GENOMIC DNA]</scope>
    <source>
        <strain evidence="2 3">G-1-1-14</strain>
    </source>
</reference>
<feature type="region of interest" description="Disordered" evidence="1">
    <location>
        <begin position="78"/>
        <end position="98"/>
    </location>
</feature>
<sequence length="276" mass="29158">MLMAIETLLETPLRQALGDGVGVALQPAERAPADAAPLVSLCARTLQRHVPPLDSAEAEDRPSRPQALRLLTLQPDAGDARRYPLPAGTGPQVSEVQSPPGWLLPAHDAWEVEGDALRLRAAPKGPVLVLLKGAPVRGLAERAPVQVELALAVWALAAAQADRLLAQALAALFKEFNGRDLVTLTEGGAIDGLWLRLERPRVLLSGVERDMAARNGGGDWQRLTATLLLRGELATTLALEPVPDGGRIAGIALEVAHIGADGQLRRDRGTLGEAAD</sequence>
<comment type="caution">
    <text evidence="2">The sequence shown here is derived from an EMBL/GenBank/DDBJ whole genome shotgun (WGS) entry which is preliminary data.</text>
</comment>
<gene>
    <name evidence="2" type="ORF">HHL10_01695</name>
</gene>
<protein>
    <submittedName>
        <fullName evidence="2">Uncharacterized protein</fullName>
    </submittedName>
</protein>
<evidence type="ECO:0000313" key="2">
    <source>
        <dbReference type="EMBL" id="NML13694.1"/>
    </source>
</evidence>
<proteinExistence type="predicted"/>
<dbReference type="RefSeq" id="WP_169158606.1">
    <property type="nucleotide sequence ID" value="NZ_JABBFW010000001.1"/>
</dbReference>
<accession>A0A848F1Y6</accession>
<dbReference type="EMBL" id="JABBFW010000001">
    <property type="protein sequence ID" value="NML13694.1"/>
    <property type="molecule type" value="Genomic_DNA"/>
</dbReference>
<organism evidence="2 3">
    <name type="scientific">Azohydromonas caseinilytica</name>
    <dbReference type="NCBI Taxonomy" id="2728836"/>
    <lineage>
        <taxon>Bacteria</taxon>
        <taxon>Pseudomonadati</taxon>
        <taxon>Pseudomonadota</taxon>
        <taxon>Betaproteobacteria</taxon>
        <taxon>Burkholderiales</taxon>
        <taxon>Sphaerotilaceae</taxon>
        <taxon>Azohydromonas</taxon>
    </lineage>
</organism>
<evidence type="ECO:0000313" key="3">
    <source>
        <dbReference type="Proteomes" id="UP000574067"/>
    </source>
</evidence>
<dbReference type="AlphaFoldDB" id="A0A848F1Y6"/>